<evidence type="ECO:0000259" key="2">
    <source>
        <dbReference type="PROSITE" id="PS50004"/>
    </source>
</evidence>
<comment type="similarity">
    <text evidence="1">Belongs to the copine family.</text>
</comment>
<dbReference type="InterPro" id="IPR037768">
    <property type="entry name" value="C2B_Copine"/>
</dbReference>
<dbReference type="SUPFAM" id="SSF49562">
    <property type="entry name" value="C2 domain (Calcium/lipid-binding domain, CaLB)"/>
    <property type="match status" value="2"/>
</dbReference>
<feature type="domain" description="C2" evidence="2">
    <location>
        <begin position="122"/>
        <end position="244"/>
    </location>
</feature>
<evidence type="ECO:0000313" key="4">
    <source>
        <dbReference type="Proteomes" id="UP000717585"/>
    </source>
</evidence>
<name>A0A8J6AR08_9EUKA</name>
<protein>
    <submittedName>
        <fullName evidence="3">Copine</fullName>
    </submittedName>
</protein>
<dbReference type="CDD" id="cd04047">
    <property type="entry name" value="C2B_Copine"/>
    <property type="match status" value="1"/>
</dbReference>
<evidence type="ECO:0000313" key="3">
    <source>
        <dbReference type="EMBL" id="KAG9391693.1"/>
    </source>
</evidence>
<dbReference type="Pfam" id="PF00168">
    <property type="entry name" value="C2"/>
    <property type="match status" value="2"/>
</dbReference>
<dbReference type="InterPro" id="IPR035892">
    <property type="entry name" value="C2_domain_sf"/>
</dbReference>
<dbReference type="PANTHER" id="PTHR10857">
    <property type="entry name" value="COPINE"/>
    <property type="match status" value="1"/>
</dbReference>
<dbReference type="InterPro" id="IPR045052">
    <property type="entry name" value="Copine"/>
</dbReference>
<dbReference type="Gene3D" id="2.60.40.150">
    <property type="entry name" value="C2 domain"/>
    <property type="match status" value="2"/>
</dbReference>
<comment type="caution">
    <text evidence="3">The sequence shown here is derived from an EMBL/GenBank/DDBJ whole genome shotgun (WGS) entry which is preliminary data.</text>
</comment>
<dbReference type="GO" id="GO:0005886">
    <property type="term" value="C:plasma membrane"/>
    <property type="evidence" value="ECO:0007669"/>
    <property type="project" value="TreeGrafter"/>
</dbReference>
<dbReference type="EMBL" id="JAHDYR010000053">
    <property type="protein sequence ID" value="KAG9391693.1"/>
    <property type="molecule type" value="Genomic_DNA"/>
</dbReference>
<dbReference type="PANTHER" id="PTHR10857:SF106">
    <property type="entry name" value="C2 DOMAIN-CONTAINING PROTEIN"/>
    <property type="match status" value="1"/>
</dbReference>
<dbReference type="OrthoDB" id="5855668at2759"/>
<proteinExistence type="inferred from homology"/>
<dbReference type="GO" id="GO:0071277">
    <property type="term" value="P:cellular response to calcium ion"/>
    <property type="evidence" value="ECO:0007669"/>
    <property type="project" value="TreeGrafter"/>
</dbReference>
<gene>
    <name evidence="3" type="ORF">J8273_6469</name>
</gene>
<keyword evidence="4" id="KW-1185">Reference proteome</keyword>
<accession>A0A8J6AR08</accession>
<dbReference type="GO" id="GO:0005544">
    <property type="term" value="F:calcium-dependent phospholipid binding"/>
    <property type="evidence" value="ECO:0007669"/>
    <property type="project" value="InterPro"/>
</dbReference>
<dbReference type="SUPFAM" id="SSF53300">
    <property type="entry name" value="vWA-like"/>
    <property type="match status" value="1"/>
</dbReference>
<dbReference type="InterPro" id="IPR000008">
    <property type="entry name" value="C2_dom"/>
</dbReference>
<dbReference type="Proteomes" id="UP000717585">
    <property type="component" value="Unassembled WGS sequence"/>
</dbReference>
<evidence type="ECO:0000256" key="1">
    <source>
        <dbReference type="ARBA" id="ARBA00009048"/>
    </source>
</evidence>
<dbReference type="SMART" id="SM00239">
    <property type="entry name" value="C2"/>
    <property type="match status" value="2"/>
</dbReference>
<dbReference type="CDD" id="cd04048">
    <property type="entry name" value="C2A_Copine"/>
    <property type="match status" value="1"/>
</dbReference>
<dbReference type="AlphaFoldDB" id="A0A8J6AR08"/>
<dbReference type="PROSITE" id="PS50004">
    <property type="entry name" value="C2"/>
    <property type="match status" value="2"/>
</dbReference>
<feature type="domain" description="C2" evidence="2">
    <location>
        <begin position="1"/>
        <end position="116"/>
    </location>
</feature>
<reference evidence="3" key="1">
    <citation type="submission" date="2021-05" db="EMBL/GenBank/DDBJ databases">
        <title>A free-living protist that lacks canonical eukaryotic 1 DNA replication and segregation systems.</title>
        <authorList>
            <person name="Salas-Leiva D.E."/>
            <person name="Tromer E.C."/>
            <person name="Curtis B.A."/>
            <person name="Jerlstrom-Hultqvist J."/>
            <person name="Kolisko M."/>
            <person name="Yi Z."/>
            <person name="Salas-Leiva J.S."/>
            <person name="Gallot-Lavallee L."/>
            <person name="Kops G.J.P.L."/>
            <person name="Archibald J.M."/>
            <person name="Simpson A.G.B."/>
            <person name="Roger A.J."/>
        </authorList>
    </citation>
    <scope>NUCLEOTIDE SEQUENCE</scope>
    <source>
        <strain evidence="3">BICM</strain>
    </source>
</reference>
<dbReference type="InterPro" id="IPR036465">
    <property type="entry name" value="vWFA_dom_sf"/>
</dbReference>
<dbReference type="InterPro" id="IPR010734">
    <property type="entry name" value="Copine_C"/>
</dbReference>
<sequence length="517" mass="56208">MQPTGQVELSIFLTGLPKLDTTSQTDPFVVLFGKSQGQVLELGRTEVIDDNCNPGGFVQKIIVPYYFEWPQPLTFKAYDCDSKKHLDNLAKQQLIGEAETVELAAILCAPSQVWEADLMLHGKNRGHIKVVAEQLAASSLAVKFIFACTKLEKKDLFSSDPFLVISKATESGDWAPFWKSEVVKKSLKPQFKLAEVPMMKFGDADRPLKITCYDFDEGSPPDFMGELQTTCRELEEASRNNTSLAFTNPNKKGSKATKSRGFLHVQQWAVYEAPSFISFLQKGLRIHLSIAIDFTGSNGAPSDPRSLHYMGNPDQPNEYIQAIRSVGSILAPYDPAQRFAVHGFGGKINGNVSHNFLLAPGDGTVEGVAGVEAAYVQALSSVQLSGPTLFAQFIANRASVARSRGPGTYEVLLVLTDGVLMDAAQTIKSIVDGSETPLSIIIVGVGSADMSQMSVLDADTAPLKSGSKTMVRDIVQFVSYREHASSPQGLAAQTLAELPSQVLDYHKYASKVGIPFM</sequence>
<organism evidence="3 4">
    <name type="scientific">Carpediemonas membranifera</name>
    <dbReference type="NCBI Taxonomy" id="201153"/>
    <lineage>
        <taxon>Eukaryota</taxon>
        <taxon>Metamonada</taxon>
        <taxon>Carpediemonas-like organisms</taxon>
        <taxon>Carpediemonas</taxon>
    </lineage>
</organism>
<dbReference type="Pfam" id="PF07002">
    <property type="entry name" value="Copine"/>
    <property type="match status" value="1"/>
</dbReference>